<keyword evidence="4" id="KW-1185">Reference proteome</keyword>
<dbReference type="Gene3D" id="1.20.1330.10">
    <property type="entry name" value="f41 fragment of flagellin, N-terminal domain"/>
    <property type="match status" value="2"/>
</dbReference>
<sequence>MRITNSMMIDNLLTNLNAGLGRVSKYNSQLSSNRRIVNLSDDPVGVFNSLGARQQIRRLNQYQKNVTAANKWVVQTENAINEMEQTIVNIKELTTEAAGVRNEDDKKNIATQIEELMEHLLETCNGVIGDKHMFAGFNTTNAPFEAIRDGAGKLTGVLYNGYDLTLPGNAVILGKKIANTDHASNFQWTGSMTDYQKYSVSAAGDTLTFTGADGNQITHTISAQEIQDGKIDLSAEGLGTITWENSDPVAATANEIAGAIASAGSITTPSTAVIGERADASLQWKGEITGNEKYRIAVEGDTITFYNSHGSEVAHRQVTDADIAAGQIDLTAEGLGIVSWTGTPANPEELAQLIGSAEFVTSAYGEEHTQDIQFEIGYNMYFDVSFTGIDVVGTGEDNMFNVLINLVNDLNSGAPNEEISTYLTSLTNVQDRLITCMVECGTRTTKLETMKNRYSLDAISYEAARSDVEDIDQAKVIMDMKYSETIYKQALATGAMIIQPTLMDFLN</sequence>
<gene>
    <name evidence="3" type="primary">flgL</name>
    <name evidence="3" type="ORF">H8S18_00185</name>
</gene>
<reference evidence="3 4" key="1">
    <citation type="submission" date="2020-08" db="EMBL/GenBank/DDBJ databases">
        <title>Genome public.</title>
        <authorList>
            <person name="Liu C."/>
            <person name="Sun Q."/>
        </authorList>
    </citation>
    <scope>NUCLEOTIDE SEQUENCE [LARGE SCALE GENOMIC DNA]</scope>
    <source>
        <strain evidence="3 4">NSJ-35</strain>
    </source>
</reference>
<evidence type="ECO:0000259" key="2">
    <source>
        <dbReference type="Pfam" id="PF00669"/>
    </source>
</evidence>
<name>A0ABR7ECI7_9FIRM</name>
<dbReference type="EMBL" id="JACOON010000001">
    <property type="protein sequence ID" value="MBC5646764.1"/>
    <property type="molecule type" value="Genomic_DNA"/>
</dbReference>
<keyword evidence="3" id="KW-0966">Cell projection</keyword>
<accession>A0ABR7ECI7</accession>
<dbReference type="SUPFAM" id="SSF64518">
    <property type="entry name" value="Phase 1 flagellin"/>
    <property type="match status" value="1"/>
</dbReference>
<feature type="domain" description="Flagellin N-terminal" evidence="2">
    <location>
        <begin position="4"/>
        <end position="138"/>
    </location>
</feature>
<dbReference type="InterPro" id="IPR013384">
    <property type="entry name" value="Flagell_FlgL"/>
</dbReference>
<keyword evidence="3" id="KW-0282">Flagellum</keyword>
<dbReference type="PANTHER" id="PTHR42792">
    <property type="entry name" value="FLAGELLIN"/>
    <property type="match status" value="1"/>
</dbReference>
<dbReference type="NCBIfam" id="TIGR02550">
    <property type="entry name" value="flagell_flgL"/>
    <property type="match status" value="1"/>
</dbReference>
<protein>
    <submittedName>
        <fullName evidence="3">Flagellar hook-associated protein FlgL</fullName>
    </submittedName>
</protein>
<keyword evidence="1" id="KW-0175">Coiled coil</keyword>
<dbReference type="InterPro" id="IPR001029">
    <property type="entry name" value="Flagellin_N"/>
</dbReference>
<dbReference type="RefSeq" id="WP_186856310.1">
    <property type="nucleotide sequence ID" value="NZ_JACOON010000001.1"/>
</dbReference>
<organism evidence="3 4">
    <name type="scientific">Christensenella tenuis</name>
    <dbReference type="NCBI Taxonomy" id="2763033"/>
    <lineage>
        <taxon>Bacteria</taxon>
        <taxon>Bacillati</taxon>
        <taxon>Bacillota</taxon>
        <taxon>Clostridia</taxon>
        <taxon>Christensenellales</taxon>
        <taxon>Christensenellaceae</taxon>
        <taxon>Christensenella</taxon>
    </lineage>
</organism>
<dbReference type="InterPro" id="IPR001492">
    <property type="entry name" value="Flagellin"/>
</dbReference>
<dbReference type="Proteomes" id="UP000606889">
    <property type="component" value="Unassembled WGS sequence"/>
</dbReference>
<comment type="caution">
    <text evidence="3">The sequence shown here is derived from an EMBL/GenBank/DDBJ whole genome shotgun (WGS) entry which is preliminary data.</text>
</comment>
<keyword evidence="3" id="KW-0969">Cilium</keyword>
<evidence type="ECO:0000313" key="3">
    <source>
        <dbReference type="EMBL" id="MBC5646764.1"/>
    </source>
</evidence>
<evidence type="ECO:0000313" key="4">
    <source>
        <dbReference type="Proteomes" id="UP000606889"/>
    </source>
</evidence>
<evidence type="ECO:0000256" key="1">
    <source>
        <dbReference type="SAM" id="Coils"/>
    </source>
</evidence>
<proteinExistence type="predicted"/>
<feature type="coiled-coil region" evidence="1">
    <location>
        <begin position="73"/>
        <end position="103"/>
    </location>
</feature>
<dbReference type="PANTHER" id="PTHR42792:SF1">
    <property type="entry name" value="FLAGELLAR HOOK-ASSOCIATED PROTEIN 3"/>
    <property type="match status" value="1"/>
</dbReference>
<dbReference type="Pfam" id="PF00669">
    <property type="entry name" value="Flagellin_N"/>
    <property type="match status" value="1"/>
</dbReference>